<dbReference type="AlphaFoldDB" id="A0AAJ5VVE8"/>
<sequence>MPITVQGIYACAAVRDFAAGLAFYTKLMGRAPDDQPFPGMAQWRNMGAAGVQLWESPDDAGHARMTIVVPVMAVERARLKAEGIEPEPDQVGDWGVVAQLIDPEGNRITLAEPPKGFPG</sequence>
<reference evidence="2" key="1">
    <citation type="submission" date="2023-03" db="EMBL/GenBank/DDBJ databases">
        <title>Andean soil-derived lignocellulolytic bacterial consortium as a source of novel taxa and putative plastic-active enzymes.</title>
        <authorList>
            <person name="Diaz-Garcia L."/>
            <person name="Chuvochina M."/>
            <person name="Feuerriegel G."/>
            <person name="Bunk B."/>
            <person name="Sproer C."/>
            <person name="Streit W.R."/>
            <person name="Rodriguez L.M."/>
            <person name="Overmann J."/>
            <person name="Jimenez D.J."/>
        </authorList>
    </citation>
    <scope>NUCLEOTIDE SEQUENCE</scope>
    <source>
        <strain evidence="2">MAG 4196</strain>
    </source>
</reference>
<protein>
    <submittedName>
        <fullName evidence="2">VOC family protein</fullName>
    </submittedName>
</protein>
<name>A0AAJ5VVE8_9HYPH</name>
<dbReference type="EMBL" id="CP119312">
    <property type="protein sequence ID" value="WEK04262.1"/>
    <property type="molecule type" value="Genomic_DNA"/>
</dbReference>
<evidence type="ECO:0000259" key="1">
    <source>
        <dbReference type="Pfam" id="PF18029"/>
    </source>
</evidence>
<evidence type="ECO:0000313" key="2">
    <source>
        <dbReference type="EMBL" id="WEK04262.1"/>
    </source>
</evidence>
<proteinExistence type="predicted"/>
<feature type="domain" description="Glyoxalase-like" evidence="1">
    <location>
        <begin position="11"/>
        <end position="110"/>
    </location>
</feature>
<dbReference type="InterPro" id="IPR029068">
    <property type="entry name" value="Glyas_Bleomycin-R_OHBP_Dase"/>
</dbReference>
<accession>A0AAJ5VVE8</accession>
<dbReference type="Pfam" id="PF18029">
    <property type="entry name" value="Glyoxalase_6"/>
    <property type="match status" value="1"/>
</dbReference>
<dbReference type="Gene3D" id="3.10.180.10">
    <property type="entry name" value="2,3-Dihydroxybiphenyl 1,2-Dioxygenase, domain 1"/>
    <property type="match status" value="1"/>
</dbReference>
<gene>
    <name evidence="2" type="ORF">P0Y65_19100</name>
</gene>
<organism evidence="2 3">
    <name type="scientific">Candidatus Devosia phytovorans</name>
    <dbReference type="NCBI Taxonomy" id="3121372"/>
    <lineage>
        <taxon>Bacteria</taxon>
        <taxon>Pseudomonadati</taxon>
        <taxon>Pseudomonadota</taxon>
        <taxon>Alphaproteobacteria</taxon>
        <taxon>Hyphomicrobiales</taxon>
        <taxon>Devosiaceae</taxon>
        <taxon>Devosia</taxon>
    </lineage>
</organism>
<dbReference type="SUPFAM" id="SSF54593">
    <property type="entry name" value="Glyoxalase/Bleomycin resistance protein/Dihydroxybiphenyl dioxygenase"/>
    <property type="match status" value="1"/>
</dbReference>
<dbReference type="InterPro" id="IPR041581">
    <property type="entry name" value="Glyoxalase_6"/>
</dbReference>
<evidence type="ECO:0000313" key="3">
    <source>
        <dbReference type="Proteomes" id="UP001217476"/>
    </source>
</evidence>
<dbReference type="Proteomes" id="UP001217476">
    <property type="component" value="Chromosome"/>
</dbReference>